<dbReference type="OrthoDB" id="421374at2759"/>
<dbReference type="GO" id="GO:0005938">
    <property type="term" value="C:cell cortex"/>
    <property type="evidence" value="ECO:0007669"/>
    <property type="project" value="TreeGrafter"/>
</dbReference>
<dbReference type="Pfam" id="PF00235">
    <property type="entry name" value="Profilin"/>
    <property type="match status" value="1"/>
</dbReference>
<accession>A0A3P7ISQ8</accession>
<dbReference type="InterPro" id="IPR048278">
    <property type="entry name" value="PFN"/>
</dbReference>
<dbReference type="GO" id="GO:0005856">
    <property type="term" value="C:cytoskeleton"/>
    <property type="evidence" value="ECO:0007669"/>
    <property type="project" value="UniProtKB-SubCell"/>
</dbReference>
<comment type="subunit">
    <text evidence="3">Occurs in many kinds of cells as a complex with monomeric actin in a 1:1 ratio.</text>
</comment>
<dbReference type="Proteomes" id="UP000270094">
    <property type="component" value="Unassembled WGS sequence"/>
</dbReference>
<evidence type="ECO:0000313" key="8">
    <source>
        <dbReference type="Proteomes" id="UP000270094"/>
    </source>
</evidence>
<evidence type="ECO:0000256" key="5">
    <source>
        <dbReference type="ARBA" id="ARBA00023203"/>
    </source>
</evidence>
<evidence type="ECO:0000256" key="4">
    <source>
        <dbReference type="ARBA" id="ARBA00022490"/>
    </source>
</evidence>
<dbReference type="GO" id="GO:0003785">
    <property type="term" value="F:actin monomer binding"/>
    <property type="evidence" value="ECO:0007669"/>
    <property type="project" value="TreeGrafter"/>
</dbReference>
<name>A0A3P7ISQ8_STRVU</name>
<evidence type="ECO:0000256" key="2">
    <source>
        <dbReference type="ARBA" id="ARBA00010058"/>
    </source>
</evidence>
<sequence>MNFSTISLHNKFYVYFKVIDGANWERVINLVWVMELITQEEAAAAGRGFANKDGLLGTGLKFEGEKYFVLNADDDRVIGKKGSQGFFIYKTGQGELN</sequence>
<evidence type="ECO:0008006" key="9">
    <source>
        <dbReference type="Google" id="ProtNLM"/>
    </source>
</evidence>
<evidence type="ECO:0000313" key="7">
    <source>
        <dbReference type="EMBL" id="VDM67317.1"/>
    </source>
</evidence>
<keyword evidence="8" id="KW-1185">Reference proteome</keyword>
<dbReference type="SUPFAM" id="SSF55770">
    <property type="entry name" value="Profilin (actin-binding protein)"/>
    <property type="match status" value="1"/>
</dbReference>
<evidence type="ECO:0000256" key="1">
    <source>
        <dbReference type="ARBA" id="ARBA00004245"/>
    </source>
</evidence>
<protein>
    <recommendedName>
        <fullName evidence="9">Profilin</fullName>
    </recommendedName>
</protein>
<gene>
    <name evidence="7" type="ORF">SVUK_LOCUS2315</name>
</gene>
<keyword evidence="4" id="KW-0963">Cytoplasm</keyword>
<comment type="similarity">
    <text evidence="2">Belongs to the profilin family.</text>
</comment>
<dbReference type="EMBL" id="UYYB01005164">
    <property type="protein sequence ID" value="VDM67317.1"/>
    <property type="molecule type" value="Genomic_DNA"/>
</dbReference>
<proteinExistence type="inferred from homology"/>
<dbReference type="AlphaFoldDB" id="A0A3P7ISQ8"/>
<organism evidence="7 8">
    <name type="scientific">Strongylus vulgaris</name>
    <name type="common">Blood worm</name>
    <dbReference type="NCBI Taxonomy" id="40348"/>
    <lineage>
        <taxon>Eukaryota</taxon>
        <taxon>Metazoa</taxon>
        <taxon>Ecdysozoa</taxon>
        <taxon>Nematoda</taxon>
        <taxon>Chromadorea</taxon>
        <taxon>Rhabditida</taxon>
        <taxon>Rhabditina</taxon>
        <taxon>Rhabditomorpha</taxon>
        <taxon>Strongyloidea</taxon>
        <taxon>Strongylidae</taxon>
        <taxon>Strongylus</taxon>
    </lineage>
</organism>
<dbReference type="InterPro" id="IPR036140">
    <property type="entry name" value="PFN_sf"/>
</dbReference>
<keyword evidence="5" id="KW-0009">Actin-binding</keyword>
<dbReference type="PANTHER" id="PTHR11604:SF0">
    <property type="entry name" value="PROFILIN"/>
    <property type="match status" value="1"/>
</dbReference>
<evidence type="ECO:0000256" key="6">
    <source>
        <dbReference type="ARBA" id="ARBA00023212"/>
    </source>
</evidence>
<reference evidence="7 8" key="1">
    <citation type="submission" date="2018-11" db="EMBL/GenBank/DDBJ databases">
        <authorList>
            <consortium name="Pathogen Informatics"/>
        </authorList>
    </citation>
    <scope>NUCLEOTIDE SEQUENCE [LARGE SCALE GENOMIC DNA]</scope>
</reference>
<keyword evidence="6" id="KW-0206">Cytoskeleton</keyword>
<dbReference type="PANTHER" id="PTHR11604">
    <property type="entry name" value="PROFILIN"/>
    <property type="match status" value="1"/>
</dbReference>
<comment type="subcellular location">
    <subcellularLocation>
        <location evidence="1">Cytoplasm</location>
        <location evidence="1">Cytoskeleton</location>
    </subcellularLocation>
</comment>
<dbReference type="Gene3D" id="3.30.450.30">
    <property type="entry name" value="Dynein light chain 2a, cytoplasmic"/>
    <property type="match status" value="1"/>
</dbReference>
<evidence type="ECO:0000256" key="3">
    <source>
        <dbReference type="ARBA" id="ARBA00011583"/>
    </source>
</evidence>
<dbReference type="InterPro" id="IPR005455">
    <property type="entry name" value="PFN_euk"/>
</dbReference>